<dbReference type="PANTHER" id="PTHR35467:SF2">
    <property type="entry name" value="PROTEIN NEOXANTHIN-DEFICIENT 1"/>
    <property type="match status" value="1"/>
</dbReference>
<name>A0A7S2EPD6_9STRA</name>
<proteinExistence type="predicted"/>
<reference evidence="1" key="1">
    <citation type="submission" date="2021-01" db="EMBL/GenBank/DDBJ databases">
        <authorList>
            <person name="Corre E."/>
            <person name="Pelletier E."/>
            <person name="Niang G."/>
            <person name="Scheremetjew M."/>
            <person name="Finn R."/>
            <person name="Kale V."/>
            <person name="Holt S."/>
            <person name="Cochrane G."/>
            <person name="Meng A."/>
            <person name="Brown T."/>
            <person name="Cohen L."/>
        </authorList>
    </citation>
    <scope>NUCLEOTIDE SEQUENCE</scope>
    <source>
        <strain evidence="1">Pop2</strain>
    </source>
</reference>
<dbReference type="SUPFAM" id="SSF160104">
    <property type="entry name" value="Acetoacetate decarboxylase-like"/>
    <property type="match status" value="1"/>
</dbReference>
<protein>
    <recommendedName>
        <fullName evidence="2">Acetoacetate decarboxylase</fullName>
    </recommendedName>
</protein>
<dbReference type="AlphaFoldDB" id="A0A7S2EPD6"/>
<organism evidence="1">
    <name type="scientific">Ditylum brightwellii</name>
    <dbReference type="NCBI Taxonomy" id="49249"/>
    <lineage>
        <taxon>Eukaryota</taxon>
        <taxon>Sar</taxon>
        <taxon>Stramenopiles</taxon>
        <taxon>Ochrophyta</taxon>
        <taxon>Bacillariophyta</taxon>
        <taxon>Mediophyceae</taxon>
        <taxon>Lithodesmiophycidae</taxon>
        <taxon>Lithodesmiales</taxon>
        <taxon>Lithodesmiaceae</taxon>
        <taxon>Ditylum</taxon>
    </lineage>
</organism>
<evidence type="ECO:0008006" key="2">
    <source>
        <dbReference type="Google" id="ProtNLM"/>
    </source>
</evidence>
<dbReference type="InterPro" id="IPR039343">
    <property type="entry name" value="NDX1-like"/>
</dbReference>
<sequence length="252" mass="26767">MQGRAQTITAYSYPPAPWLFKASRIHYQFRQVATPAALPTVPDDGIDLLSLNGNTLGGFFAVEYESSPIGPYKEVAVLSSLVARQWGLGGIGAWASHIFVDSEAAAEAGKDIWGLPASVVQIDFDASSIVGNENDDAPVSFFLSDEMVKVSNWAKSKEDTTSSFPLDVTLPSFSGCLDSSASGEDNNSALLRYPLRIFETKSFSIASAGEISYTGDDKSLQAIVESSQSLLSINVGGVNLCAGVPDIISTPR</sequence>
<evidence type="ECO:0000313" key="1">
    <source>
        <dbReference type="EMBL" id="CAD9348618.1"/>
    </source>
</evidence>
<dbReference type="EMBL" id="HBGN01031778">
    <property type="protein sequence ID" value="CAD9348618.1"/>
    <property type="molecule type" value="Transcribed_RNA"/>
</dbReference>
<accession>A0A7S2EPD6</accession>
<dbReference type="Gene3D" id="2.40.400.10">
    <property type="entry name" value="Acetoacetate decarboxylase-like"/>
    <property type="match status" value="1"/>
</dbReference>
<gene>
    <name evidence="1" type="ORF">DBRI1063_LOCUS20515</name>
</gene>
<dbReference type="PANTHER" id="PTHR35467">
    <property type="match status" value="1"/>
</dbReference>
<dbReference type="InterPro" id="IPR023375">
    <property type="entry name" value="ADC_dom_sf"/>
</dbReference>